<dbReference type="AlphaFoldDB" id="A0A4Q7CUS0"/>
<name>A0A4Q7CUS0_9PSED</name>
<evidence type="ECO:0000313" key="3">
    <source>
        <dbReference type="Proteomes" id="UP000293369"/>
    </source>
</evidence>
<dbReference type="EMBL" id="SGFE01000090">
    <property type="protein sequence ID" value="RZI25827.1"/>
    <property type="molecule type" value="Genomic_DNA"/>
</dbReference>
<feature type="non-terminal residue" evidence="2">
    <location>
        <position position="1"/>
    </location>
</feature>
<feature type="region of interest" description="Disordered" evidence="1">
    <location>
        <begin position="1"/>
        <end position="27"/>
    </location>
</feature>
<organism evidence="2 3">
    <name type="scientific">Pseudomonas orientalis</name>
    <dbReference type="NCBI Taxonomy" id="76758"/>
    <lineage>
        <taxon>Bacteria</taxon>
        <taxon>Pseudomonadati</taxon>
        <taxon>Pseudomonadota</taxon>
        <taxon>Gammaproteobacteria</taxon>
        <taxon>Pseudomonadales</taxon>
        <taxon>Pseudomonadaceae</taxon>
        <taxon>Pseudomonas</taxon>
    </lineage>
</organism>
<sequence>VSVRRSHLPSPARPRHGVHLNLSGHQV</sequence>
<gene>
    <name evidence="2" type="ORF">EUX57_24670</name>
</gene>
<evidence type="ECO:0000256" key="1">
    <source>
        <dbReference type="SAM" id="MobiDB-lite"/>
    </source>
</evidence>
<dbReference type="Proteomes" id="UP000293369">
    <property type="component" value="Unassembled WGS sequence"/>
</dbReference>
<accession>A0A4Q7CUS0</accession>
<comment type="caution">
    <text evidence="2">The sequence shown here is derived from an EMBL/GenBank/DDBJ whole genome shotgun (WGS) entry which is preliminary data.</text>
</comment>
<evidence type="ECO:0000313" key="2">
    <source>
        <dbReference type="EMBL" id="RZI25827.1"/>
    </source>
</evidence>
<reference evidence="2 3" key="1">
    <citation type="submission" date="2019-02" db="EMBL/GenBank/DDBJ databases">
        <title>Pseudomonas spp from wheat grain.</title>
        <authorList>
            <person name="Cho G.-S."/>
            <person name="Franz C.M.A.P."/>
        </authorList>
    </citation>
    <scope>NUCLEOTIDE SEQUENCE [LARGE SCALE GENOMIC DNA]</scope>
    <source>
        <strain evidence="2 3">133NRW</strain>
    </source>
</reference>
<proteinExistence type="predicted"/>
<protein>
    <submittedName>
        <fullName evidence="2">Transcriptional regulator</fullName>
    </submittedName>
</protein>
<feature type="compositionally biased region" description="Basic residues" evidence="1">
    <location>
        <begin position="1"/>
        <end position="18"/>
    </location>
</feature>